<feature type="region of interest" description="Disordered" evidence="1">
    <location>
        <begin position="70"/>
        <end position="107"/>
    </location>
</feature>
<name>A0A813K5X1_POLGL</name>
<sequence length="107" mass="11690">MAAQRATSRGAVGARVLSPARGRRSSHIFSFNGMQQKSEIKVLQLKMLATGLADVGFFSLPPAKKFSRAEKNYAEPSRTADWNDNDPRHVEECQVSGTLSREPPSAS</sequence>
<comment type="caution">
    <text evidence="2">The sequence shown here is derived from an EMBL/GenBank/DDBJ whole genome shotgun (WGS) entry which is preliminary data.</text>
</comment>
<dbReference type="AlphaFoldDB" id="A0A813K5X1"/>
<dbReference type="Proteomes" id="UP000626109">
    <property type="component" value="Unassembled WGS sequence"/>
</dbReference>
<dbReference type="EMBL" id="CAJNNW010028149">
    <property type="protein sequence ID" value="CAE8694865.1"/>
    <property type="molecule type" value="Genomic_DNA"/>
</dbReference>
<accession>A0A813K5X1</accession>
<evidence type="ECO:0000256" key="1">
    <source>
        <dbReference type="SAM" id="MobiDB-lite"/>
    </source>
</evidence>
<proteinExistence type="predicted"/>
<organism evidence="2 3">
    <name type="scientific">Polarella glacialis</name>
    <name type="common">Dinoflagellate</name>
    <dbReference type="NCBI Taxonomy" id="89957"/>
    <lineage>
        <taxon>Eukaryota</taxon>
        <taxon>Sar</taxon>
        <taxon>Alveolata</taxon>
        <taxon>Dinophyceae</taxon>
        <taxon>Suessiales</taxon>
        <taxon>Suessiaceae</taxon>
        <taxon>Polarella</taxon>
    </lineage>
</organism>
<evidence type="ECO:0000313" key="3">
    <source>
        <dbReference type="Proteomes" id="UP000626109"/>
    </source>
</evidence>
<reference evidence="2" key="1">
    <citation type="submission" date="2021-02" db="EMBL/GenBank/DDBJ databases">
        <authorList>
            <person name="Dougan E. K."/>
            <person name="Rhodes N."/>
            <person name="Thang M."/>
            <person name="Chan C."/>
        </authorList>
    </citation>
    <scope>NUCLEOTIDE SEQUENCE</scope>
</reference>
<gene>
    <name evidence="2" type="ORF">PGLA2088_LOCUS29061</name>
</gene>
<evidence type="ECO:0000313" key="2">
    <source>
        <dbReference type="EMBL" id="CAE8694865.1"/>
    </source>
</evidence>
<protein>
    <submittedName>
        <fullName evidence="2">Uncharacterized protein</fullName>
    </submittedName>
</protein>